<proteinExistence type="inferred from homology"/>
<dbReference type="PANTHER" id="PTHR32097">
    <property type="entry name" value="CAMP-BINDING PROTEIN 1-RELATED"/>
    <property type="match status" value="1"/>
</dbReference>
<comment type="similarity">
    <text evidence="1">Belongs to the CAPAB/TerDEXZ family.</text>
</comment>
<feature type="region of interest" description="Disordered" evidence="2">
    <location>
        <begin position="175"/>
        <end position="217"/>
    </location>
</feature>
<dbReference type="AlphaFoldDB" id="A0A1T3P2Q1"/>
<dbReference type="InterPro" id="IPR003325">
    <property type="entry name" value="TerD"/>
</dbReference>
<protein>
    <recommendedName>
        <fullName evidence="3">TerD domain-containing protein</fullName>
    </recommendedName>
</protein>
<evidence type="ECO:0000259" key="3">
    <source>
        <dbReference type="Pfam" id="PF02342"/>
    </source>
</evidence>
<evidence type="ECO:0000256" key="2">
    <source>
        <dbReference type="SAM" id="MobiDB-lite"/>
    </source>
</evidence>
<keyword evidence="5" id="KW-1185">Reference proteome</keyword>
<name>A0A1T3P2Q1_9ACTN</name>
<dbReference type="Pfam" id="PF02342">
    <property type="entry name" value="TerD"/>
    <property type="match status" value="1"/>
</dbReference>
<dbReference type="InterPro" id="IPR051324">
    <property type="entry name" value="Stress/Tellurium_Resist"/>
</dbReference>
<evidence type="ECO:0000256" key="1">
    <source>
        <dbReference type="ARBA" id="ARBA00008775"/>
    </source>
</evidence>
<dbReference type="eggNOG" id="COG2310">
    <property type="taxonomic scope" value="Bacteria"/>
</dbReference>
<dbReference type="RefSeq" id="WP_078977661.1">
    <property type="nucleotide sequence ID" value="NZ_MWQN01000001.1"/>
</dbReference>
<gene>
    <name evidence="4" type="ORF">B4N89_22665</name>
</gene>
<dbReference type="PANTHER" id="PTHR32097:SF4">
    <property type="entry name" value="GENERAL STRESS PROTEIN 16U"/>
    <property type="match status" value="1"/>
</dbReference>
<dbReference type="InterPro" id="IPR027417">
    <property type="entry name" value="P-loop_NTPase"/>
</dbReference>
<feature type="compositionally biased region" description="Low complexity" evidence="2">
    <location>
        <begin position="175"/>
        <end position="186"/>
    </location>
</feature>
<dbReference type="CDD" id="cd06974">
    <property type="entry name" value="TerD_like"/>
    <property type="match status" value="1"/>
</dbReference>
<evidence type="ECO:0000313" key="4">
    <source>
        <dbReference type="EMBL" id="OPC83367.1"/>
    </source>
</evidence>
<evidence type="ECO:0000313" key="5">
    <source>
        <dbReference type="Proteomes" id="UP000190037"/>
    </source>
</evidence>
<organism evidence="4 5">
    <name type="scientific">Embleya scabrispora</name>
    <dbReference type="NCBI Taxonomy" id="159449"/>
    <lineage>
        <taxon>Bacteria</taxon>
        <taxon>Bacillati</taxon>
        <taxon>Actinomycetota</taxon>
        <taxon>Actinomycetes</taxon>
        <taxon>Kitasatosporales</taxon>
        <taxon>Streptomycetaceae</taxon>
        <taxon>Embleya</taxon>
    </lineage>
</organism>
<reference evidence="4 5" key="1">
    <citation type="submission" date="2017-03" db="EMBL/GenBank/DDBJ databases">
        <title>Draft genome sequence of Streptomyces scabrisporus NF3, endophyte isolated from Amphipterygium adstringens.</title>
        <authorList>
            <person name="Vazquez M."/>
            <person name="Ceapa C.D."/>
            <person name="Rodriguez Luna D."/>
            <person name="Sanchez Esquivel S."/>
        </authorList>
    </citation>
    <scope>NUCLEOTIDE SEQUENCE [LARGE SCALE GENOMIC DNA]</scope>
    <source>
        <strain evidence="4 5">NF3</strain>
    </source>
</reference>
<sequence length="582" mass="62292">MSTELVRGQNLALPDTRVEVEVAAQCPVELVVALVGADDRVRGDDDVVQRGGGDTAGVTIRQAGATFELDKLPAEVERVLVGASLEGGGVDRFGVVAAPVVTVRAAGEDLASFRITDLGNERALHTVELYRRQGAWKVRAVGQGYEAGLEALLKDVGVQNRARVVDRARTALGGPAAAPFSAANAPTEPREPGTVPRVDPNGGMAWAAPPPDVEQEANRRAARREVEKLYEQVWGVFEDAARSAAAYRSAIEYADGRLDKELEGVLNDPAARFSPAGLAAQDTARDRHRALAEQAKAVLDRDTAQLVGEVEQLEPNLPPVMARWDSTSWAGWQAPEDGAPAIRLGDLYLPERPELRVPMVLRLPMDRGLWVDTGATGLEGERGDGTERANELAVSLTARMFAAFPVGEFKVHVIDPAGKGTAAAPLQPLAASRLLVGPVATDAADVSALLGRIMDRIELVRMAVANDAVDSLPDGLDLARQLLLVHDFPFGFDDRSAAQLRHIVEEGPRVGVHVIVVGSRADAESFGPLLEPLWRSLLRLTAIPEDHIMDPWIGLPWVYTPDLPSGGAEATRQLLSWVAGGH</sequence>
<dbReference type="eggNOG" id="COG1674">
    <property type="taxonomic scope" value="Bacteria"/>
</dbReference>
<dbReference type="STRING" id="159449.B4N89_22665"/>
<dbReference type="EMBL" id="MWQN01000001">
    <property type="protein sequence ID" value="OPC83367.1"/>
    <property type="molecule type" value="Genomic_DNA"/>
</dbReference>
<dbReference type="OrthoDB" id="4495998at2"/>
<comment type="caution">
    <text evidence="4">The sequence shown here is derived from an EMBL/GenBank/DDBJ whole genome shotgun (WGS) entry which is preliminary data.</text>
</comment>
<accession>A0A1T3P2Q1</accession>
<feature type="domain" description="TerD" evidence="3">
    <location>
        <begin position="32"/>
        <end position="155"/>
    </location>
</feature>
<dbReference type="Gene3D" id="2.60.60.30">
    <property type="entry name" value="sav2460 like domains"/>
    <property type="match status" value="1"/>
</dbReference>
<dbReference type="Gene3D" id="3.40.50.300">
    <property type="entry name" value="P-loop containing nucleotide triphosphate hydrolases"/>
    <property type="match status" value="1"/>
</dbReference>
<dbReference type="Proteomes" id="UP000190037">
    <property type="component" value="Unassembled WGS sequence"/>
</dbReference>